<comment type="caution">
    <text evidence="2">The sequence shown here is derived from an EMBL/GenBank/DDBJ whole genome shotgun (WGS) entry which is preliminary data.</text>
</comment>
<dbReference type="RefSeq" id="WP_118535618.1">
    <property type="nucleotide sequence ID" value="NZ_JACOPG010000004.1"/>
</dbReference>
<dbReference type="PROSITE" id="PS51186">
    <property type="entry name" value="GNAT"/>
    <property type="match status" value="1"/>
</dbReference>
<evidence type="ECO:0000313" key="3">
    <source>
        <dbReference type="Proteomes" id="UP000643810"/>
    </source>
</evidence>
<evidence type="ECO:0000313" key="2">
    <source>
        <dbReference type="EMBL" id="MBC5686991.1"/>
    </source>
</evidence>
<dbReference type="Pfam" id="PF00583">
    <property type="entry name" value="Acetyltransf_1"/>
    <property type="match status" value="1"/>
</dbReference>
<accession>A0ABR7GI74</accession>
<dbReference type="EMBL" id="JACOPG010000004">
    <property type="protein sequence ID" value="MBC5686991.1"/>
    <property type="molecule type" value="Genomic_DNA"/>
</dbReference>
<dbReference type="Proteomes" id="UP000643810">
    <property type="component" value="Unassembled WGS sequence"/>
</dbReference>
<dbReference type="PANTHER" id="PTHR43415">
    <property type="entry name" value="SPERMIDINE N(1)-ACETYLTRANSFERASE"/>
    <property type="match status" value="1"/>
</dbReference>
<sequence length="183" mass="20023">MQYRKNLIMKNGQAAILRSGVASDGQAALEVFNLTHEETDFLLSYPDESSMDAEQESEFLERKTASANEVEILALVGNQVVGMAGIDAVGACHKVSHRAEFGICLVKEYWGLGLGTALTKACVQCAKDAGYAQVELDVVADNVSAIHLYQKLGFVEYGRNPKGFCSRMSGYQELIYMRLDLEG</sequence>
<dbReference type="CDD" id="cd04301">
    <property type="entry name" value="NAT_SF"/>
    <property type="match status" value="1"/>
</dbReference>
<feature type="domain" description="N-acetyltransferase" evidence="1">
    <location>
        <begin position="29"/>
        <end position="182"/>
    </location>
</feature>
<dbReference type="Gene3D" id="3.40.630.30">
    <property type="match status" value="1"/>
</dbReference>
<protein>
    <submittedName>
        <fullName evidence="2">GNAT family N-acetyltransferase</fullName>
    </submittedName>
</protein>
<dbReference type="InterPro" id="IPR016181">
    <property type="entry name" value="Acyl_CoA_acyltransferase"/>
</dbReference>
<proteinExistence type="predicted"/>
<gene>
    <name evidence="2" type="ORF">H8R94_10310</name>
</gene>
<evidence type="ECO:0000259" key="1">
    <source>
        <dbReference type="PROSITE" id="PS51186"/>
    </source>
</evidence>
<organism evidence="2 3">
    <name type="scientific">Roseburia lenta</name>
    <dbReference type="NCBI Taxonomy" id="2763061"/>
    <lineage>
        <taxon>Bacteria</taxon>
        <taxon>Bacillati</taxon>
        <taxon>Bacillota</taxon>
        <taxon>Clostridia</taxon>
        <taxon>Lachnospirales</taxon>
        <taxon>Lachnospiraceae</taxon>
        <taxon>Roseburia</taxon>
    </lineage>
</organism>
<dbReference type="PANTHER" id="PTHR43415:SF3">
    <property type="entry name" value="GNAT-FAMILY ACETYLTRANSFERASE"/>
    <property type="match status" value="1"/>
</dbReference>
<reference evidence="2 3" key="1">
    <citation type="submission" date="2020-08" db="EMBL/GenBank/DDBJ databases">
        <title>Genome public.</title>
        <authorList>
            <person name="Liu C."/>
            <person name="Sun Q."/>
        </authorList>
    </citation>
    <scope>NUCLEOTIDE SEQUENCE [LARGE SCALE GENOMIC DNA]</scope>
    <source>
        <strain evidence="2 3">NSJ-9</strain>
    </source>
</reference>
<dbReference type="InterPro" id="IPR000182">
    <property type="entry name" value="GNAT_dom"/>
</dbReference>
<keyword evidence="3" id="KW-1185">Reference proteome</keyword>
<dbReference type="SUPFAM" id="SSF55729">
    <property type="entry name" value="Acyl-CoA N-acyltransferases (Nat)"/>
    <property type="match status" value="1"/>
</dbReference>
<name>A0ABR7GI74_9FIRM</name>